<sequence length="168" mass="17913">MACPFPGLPSPADDPEFAHGRRPCWETTTHFGMPHANVRGSGKPQVNEGIHLTVSTSATLLPAVVRPTADALHWLSADHGAGPVLDLLDALGWTIVDTPEANVHATSPDGCVYVGWLPEDPSAWQRNIVWHVRVQPADGDAWVQEFGLHTPSETVAGFLAALVANSSC</sequence>
<evidence type="ECO:0000256" key="1">
    <source>
        <dbReference type="SAM" id="MobiDB-lite"/>
    </source>
</evidence>
<dbReference type="AlphaFoldDB" id="A0AA37FDQ0"/>
<evidence type="ECO:0000259" key="2">
    <source>
        <dbReference type="Pfam" id="PF03771"/>
    </source>
</evidence>
<feature type="domain" description="DUF317" evidence="2">
    <location>
        <begin position="106"/>
        <end position="164"/>
    </location>
</feature>
<protein>
    <recommendedName>
        <fullName evidence="2">DUF317 domain-containing protein</fullName>
    </recommendedName>
</protein>
<proteinExistence type="predicted"/>
<dbReference type="InterPro" id="IPR005523">
    <property type="entry name" value="DUF317_SPDY"/>
</dbReference>
<evidence type="ECO:0000313" key="3">
    <source>
        <dbReference type="EMBL" id="GHI44868.1"/>
    </source>
</evidence>
<comment type="caution">
    <text evidence="3">The sequence shown here is derived from an EMBL/GenBank/DDBJ whole genome shotgun (WGS) entry which is preliminary data.</text>
</comment>
<dbReference type="Pfam" id="PF03771">
    <property type="entry name" value="SPDY"/>
    <property type="match status" value="1"/>
</dbReference>
<reference evidence="3" key="1">
    <citation type="submission" date="2022-09" db="EMBL/GenBank/DDBJ databases">
        <title>Whole genome shotgun sequence of Streptomyces albidoflavus NBRC 12854.</title>
        <authorList>
            <person name="Komaki H."/>
            <person name="Tamura T."/>
        </authorList>
    </citation>
    <scope>NUCLEOTIDE SEQUENCE</scope>
    <source>
        <strain evidence="3">NBRC 12854</strain>
    </source>
</reference>
<accession>A0AA37FDQ0</accession>
<dbReference type="EMBL" id="BNDZ01000003">
    <property type="protein sequence ID" value="GHI44868.1"/>
    <property type="molecule type" value="Genomic_DNA"/>
</dbReference>
<dbReference type="Proteomes" id="UP001051844">
    <property type="component" value="Unassembled WGS sequence"/>
</dbReference>
<name>A0AA37FDQ0_9ACTN</name>
<gene>
    <name evidence="3" type="ORF">ScoT_10420</name>
</gene>
<feature type="region of interest" description="Disordered" evidence="1">
    <location>
        <begin position="1"/>
        <end position="20"/>
    </location>
</feature>
<organism evidence="3 4">
    <name type="scientific">Streptomyces albidoflavus</name>
    <dbReference type="NCBI Taxonomy" id="1886"/>
    <lineage>
        <taxon>Bacteria</taxon>
        <taxon>Bacillati</taxon>
        <taxon>Actinomycetota</taxon>
        <taxon>Actinomycetes</taxon>
        <taxon>Kitasatosporales</taxon>
        <taxon>Streptomycetaceae</taxon>
        <taxon>Streptomyces</taxon>
        <taxon>Streptomyces albidoflavus group</taxon>
    </lineage>
</organism>
<evidence type="ECO:0000313" key="4">
    <source>
        <dbReference type="Proteomes" id="UP001051844"/>
    </source>
</evidence>